<proteinExistence type="predicted"/>
<organism evidence="1 2">
    <name type="scientific">Haemaphysalis longicornis</name>
    <name type="common">Bush tick</name>
    <dbReference type="NCBI Taxonomy" id="44386"/>
    <lineage>
        <taxon>Eukaryota</taxon>
        <taxon>Metazoa</taxon>
        <taxon>Ecdysozoa</taxon>
        <taxon>Arthropoda</taxon>
        <taxon>Chelicerata</taxon>
        <taxon>Arachnida</taxon>
        <taxon>Acari</taxon>
        <taxon>Parasitiformes</taxon>
        <taxon>Ixodida</taxon>
        <taxon>Ixodoidea</taxon>
        <taxon>Ixodidae</taxon>
        <taxon>Haemaphysalinae</taxon>
        <taxon>Haemaphysalis</taxon>
    </lineage>
</organism>
<dbReference type="VEuPathDB" id="VectorBase:HLOH_047958"/>
<comment type="caution">
    <text evidence="1">The sequence shown here is derived from an EMBL/GenBank/DDBJ whole genome shotgun (WGS) entry which is preliminary data.</text>
</comment>
<keyword evidence="2" id="KW-1185">Reference proteome</keyword>
<sequence>MREEGTLRLVQAWVVSRVAYSLPYHRLNKQENDQIETISRGTYKTAIRLPQCTATSKLQKLGITNTFEEIKEATLIAQKQKLQLTRTGRAILEK</sequence>
<reference evidence="1 2" key="1">
    <citation type="journal article" date="2020" name="Cell">
        <title>Large-Scale Comparative Analyses of Tick Genomes Elucidate Their Genetic Diversity and Vector Capacities.</title>
        <authorList>
            <consortium name="Tick Genome and Microbiome Consortium (TIGMIC)"/>
            <person name="Jia N."/>
            <person name="Wang J."/>
            <person name="Shi W."/>
            <person name="Du L."/>
            <person name="Sun Y."/>
            <person name="Zhan W."/>
            <person name="Jiang J.F."/>
            <person name="Wang Q."/>
            <person name="Zhang B."/>
            <person name="Ji P."/>
            <person name="Bell-Sakyi L."/>
            <person name="Cui X.M."/>
            <person name="Yuan T.T."/>
            <person name="Jiang B.G."/>
            <person name="Yang W.F."/>
            <person name="Lam T.T."/>
            <person name="Chang Q.C."/>
            <person name="Ding S.J."/>
            <person name="Wang X.J."/>
            <person name="Zhu J.G."/>
            <person name="Ruan X.D."/>
            <person name="Zhao L."/>
            <person name="Wei J.T."/>
            <person name="Ye R.Z."/>
            <person name="Que T.C."/>
            <person name="Du C.H."/>
            <person name="Zhou Y.H."/>
            <person name="Cheng J.X."/>
            <person name="Dai P.F."/>
            <person name="Guo W.B."/>
            <person name="Han X.H."/>
            <person name="Huang E.J."/>
            <person name="Li L.F."/>
            <person name="Wei W."/>
            <person name="Gao Y.C."/>
            <person name="Liu J.Z."/>
            <person name="Shao H.Z."/>
            <person name="Wang X."/>
            <person name="Wang C.C."/>
            <person name="Yang T.C."/>
            <person name="Huo Q.B."/>
            <person name="Li W."/>
            <person name="Chen H.Y."/>
            <person name="Chen S.E."/>
            <person name="Zhou L.G."/>
            <person name="Ni X.B."/>
            <person name="Tian J.H."/>
            <person name="Sheng Y."/>
            <person name="Liu T."/>
            <person name="Pan Y.S."/>
            <person name="Xia L.Y."/>
            <person name="Li J."/>
            <person name="Zhao F."/>
            <person name="Cao W.C."/>
        </authorList>
    </citation>
    <scope>NUCLEOTIDE SEQUENCE [LARGE SCALE GENOMIC DNA]</scope>
    <source>
        <strain evidence="1">HaeL-2018</strain>
    </source>
</reference>
<dbReference type="AlphaFoldDB" id="A0A9J6FDT4"/>
<dbReference type="EMBL" id="JABSTR010000001">
    <property type="protein sequence ID" value="KAH9360505.1"/>
    <property type="molecule type" value="Genomic_DNA"/>
</dbReference>
<dbReference type="Proteomes" id="UP000821853">
    <property type="component" value="Chromosome 1"/>
</dbReference>
<evidence type="ECO:0000313" key="2">
    <source>
        <dbReference type="Proteomes" id="UP000821853"/>
    </source>
</evidence>
<protein>
    <submittedName>
        <fullName evidence="1">Uncharacterized protein</fullName>
    </submittedName>
</protein>
<gene>
    <name evidence="1" type="ORF">HPB48_017131</name>
</gene>
<evidence type="ECO:0000313" key="1">
    <source>
        <dbReference type="EMBL" id="KAH9360505.1"/>
    </source>
</evidence>
<accession>A0A9J6FDT4</accession>
<dbReference type="OrthoDB" id="6513536at2759"/>
<name>A0A9J6FDT4_HAELO</name>